<dbReference type="OMA" id="IWARSAN"/>
<evidence type="ECO:0000313" key="2">
    <source>
        <dbReference type="Proteomes" id="UP000054270"/>
    </source>
</evidence>
<proteinExistence type="predicted"/>
<protein>
    <submittedName>
        <fullName evidence="1">Uncharacterized protein</fullName>
    </submittedName>
</protein>
<keyword evidence="2" id="KW-1185">Reference proteome</keyword>
<name>A0A0D2KE92_HYPSF</name>
<reference evidence="2" key="1">
    <citation type="submission" date="2014-04" db="EMBL/GenBank/DDBJ databases">
        <title>Evolutionary Origins and Diversification of the Mycorrhizal Mutualists.</title>
        <authorList>
            <consortium name="DOE Joint Genome Institute"/>
            <consortium name="Mycorrhizal Genomics Consortium"/>
            <person name="Kohler A."/>
            <person name="Kuo A."/>
            <person name="Nagy L.G."/>
            <person name="Floudas D."/>
            <person name="Copeland A."/>
            <person name="Barry K.W."/>
            <person name="Cichocki N."/>
            <person name="Veneault-Fourrey C."/>
            <person name="LaButti K."/>
            <person name="Lindquist E.A."/>
            <person name="Lipzen A."/>
            <person name="Lundell T."/>
            <person name="Morin E."/>
            <person name="Murat C."/>
            <person name="Riley R."/>
            <person name="Ohm R."/>
            <person name="Sun H."/>
            <person name="Tunlid A."/>
            <person name="Henrissat B."/>
            <person name="Grigoriev I.V."/>
            <person name="Hibbett D.S."/>
            <person name="Martin F."/>
        </authorList>
    </citation>
    <scope>NUCLEOTIDE SEQUENCE [LARGE SCALE GENOMIC DNA]</scope>
    <source>
        <strain evidence="2">FD-334 SS-4</strain>
    </source>
</reference>
<sequence length="151" mass="18550">MFDKKEVTEKNPDYVFCPAVHRQQILHLFTKHFCQHPIFTERHGSLTAAEIRRNAVKEMYDFCKRRGLREVWGYMWAFWYTPKMWKVWARSTSPYLSRLRTTMAVENFWRQLKHNYLHNHARPRLDHLVWIMIHEVTPDYFARMDGLQDTY</sequence>
<dbReference type="OrthoDB" id="3262412at2759"/>
<organism evidence="1 2">
    <name type="scientific">Hypholoma sublateritium (strain FD-334 SS-4)</name>
    <dbReference type="NCBI Taxonomy" id="945553"/>
    <lineage>
        <taxon>Eukaryota</taxon>
        <taxon>Fungi</taxon>
        <taxon>Dikarya</taxon>
        <taxon>Basidiomycota</taxon>
        <taxon>Agaricomycotina</taxon>
        <taxon>Agaricomycetes</taxon>
        <taxon>Agaricomycetidae</taxon>
        <taxon>Agaricales</taxon>
        <taxon>Agaricineae</taxon>
        <taxon>Strophariaceae</taxon>
        <taxon>Hypholoma</taxon>
    </lineage>
</organism>
<accession>A0A0D2KE92</accession>
<gene>
    <name evidence="1" type="ORF">HYPSUDRAFT_152221</name>
</gene>
<dbReference type="STRING" id="945553.A0A0D2KE92"/>
<dbReference type="AlphaFoldDB" id="A0A0D2KE92"/>
<dbReference type="Proteomes" id="UP000054270">
    <property type="component" value="Unassembled WGS sequence"/>
</dbReference>
<dbReference type="EMBL" id="KN817873">
    <property type="protein sequence ID" value="KJA12847.1"/>
    <property type="molecule type" value="Genomic_DNA"/>
</dbReference>
<evidence type="ECO:0000313" key="1">
    <source>
        <dbReference type="EMBL" id="KJA12847.1"/>
    </source>
</evidence>